<dbReference type="RefSeq" id="YP_009821412.1">
    <property type="nucleotide sequence ID" value="NC_048176.1"/>
</dbReference>
<gene>
    <name evidence="1" type="primary">28</name>
    <name evidence="1" type="ORF">SEA_GODONK_28</name>
</gene>
<sequence length="103" mass="11902">MPMWLGVYFFHHSKFSQTARPPAHNHRVGTTSMIHTTQRTVAAMHVMDCALTDRNGPGYENMGEEYQIWCACGATYYAYSTADVNRMIDFHLQQPFRWIDAGR</sequence>
<organism evidence="1 2">
    <name type="scientific">Gordonia phage GodonK</name>
    <dbReference type="NCBI Taxonomy" id="2562192"/>
    <lineage>
        <taxon>Viruses</taxon>
        <taxon>Duplodnaviria</taxon>
        <taxon>Heunggongvirae</taxon>
        <taxon>Uroviricota</taxon>
        <taxon>Caudoviricetes</taxon>
        <taxon>Godonkavirus</taxon>
        <taxon>Godonkavirus godonK</taxon>
    </lineage>
</organism>
<protein>
    <submittedName>
        <fullName evidence="1">Uncharacterized protein</fullName>
    </submittedName>
</protein>
<dbReference type="Proteomes" id="UP000297070">
    <property type="component" value="Segment"/>
</dbReference>
<accession>A0A4D6E207</accession>
<name>A0A4D6E207_9CAUD</name>
<evidence type="ECO:0000313" key="1">
    <source>
        <dbReference type="EMBL" id="QBZ72647.1"/>
    </source>
</evidence>
<proteinExistence type="predicted"/>
<dbReference type="KEGG" id="vg:55012864"/>
<keyword evidence="2" id="KW-1185">Reference proteome</keyword>
<evidence type="ECO:0000313" key="2">
    <source>
        <dbReference type="Proteomes" id="UP000297070"/>
    </source>
</evidence>
<dbReference type="EMBL" id="MK620899">
    <property type="protein sequence ID" value="QBZ72647.1"/>
    <property type="molecule type" value="Genomic_DNA"/>
</dbReference>
<reference evidence="1 2" key="1">
    <citation type="submission" date="2019-03" db="EMBL/GenBank/DDBJ databases">
        <authorList>
            <person name="Douthitt C."/>
            <person name="D'Elia T."/>
            <person name="Bockoras C."/>
            <person name="Boss C."/>
            <person name="Clemons M."/>
            <person name="Green W."/>
            <person name="Harel H."/>
            <person name="Larralde J."/>
            <person name="Lopez M."/>
            <person name="Magana D."/>
            <person name="Miguel M."/>
            <person name="Muschweck L."/>
            <person name="Olivos K."/>
            <person name="Racette D."/>
            <person name="Reynolds M."/>
            <person name="Ru Y."/>
            <person name="Santana M."/>
            <person name="Simon R."/>
            <person name="Smotrilla K."/>
            <person name="Sufficool B."/>
            <person name="Tamayo B."/>
            <person name="Tirado E."/>
            <person name="Vajanyi M."/>
            <person name="Weger M."/>
            <person name="Wehr A."/>
            <person name="Whitaker K."/>
            <person name="Garlena R.A."/>
            <person name="Russell D.A."/>
            <person name="Pope W.H."/>
            <person name="Jacobs-Sera D."/>
            <person name="Hatfull G.F."/>
        </authorList>
    </citation>
    <scope>NUCLEOTIDE SEQUENCE [LARGE SCALE GENOMIC DNA]</scope>
</reference>
<dbReference type="GeneID" id="55012864"/>